<dbReference type="GO" id="GO:0006493">
    <property type="term" value="P:protein O-linked glycosylation"/>
    <property type="evidence" value="ECO:0007669"/>
    <property type="project" value="TreeGrafter"/>
</dbReference>
<evidence type="ECO:0000313" key="7">
    <source>
        <dbReference type="EMBL" id="VEU40621.1"/>
    </source>
</evidence>
<evidence type="ECO:0000256" key="1">
    <source>
        <dbReference type="ARBA" id="ARBA00004922"/>
    </source>
</evidence>
<dbReference type="Gene3D" id="3.40.50.11380">
    <property type="match status" value="1"/>
</dbReference>
<feature type="domain" description="O-GlcNAc transferase C-terminal" evidence="6">
    <location>
        <begin position="492"/>
        <end position="658"/>
    </location>
</feature>
<dbReference type="Pfam" id="PF13844">
    <property type="entry name" value="Glyco_transf_41"/>
    <property type="match status" value="1"/>
</dbReference>
<dbReference type="InterPro" id="IPR029489">
    <property type="entry name" value="OGT/SEC/SPY_C"/>
</dbReference>
<dbReference type="AlphaFoldDB" id="A0A448ZF65"/>
<comment type="pathway">
    <text evidence="1">Protein modification; protein glycosylation.</text>
</comment>
<dbReference type="Proteomes" id="UP000291116">
    <property type="component" value="Unassembled WGS sequence"/>
</dbReference>
<evidence type="ECO:0000256" key="5">
    <source>
        <dbReference type="SAM" id="SignalP"/>
    </source>
</evidence>
<organism evidence="7 8">
    <name type="scientific">Pseudo-nitzschia multistriata</name>
    <dbReference type="NCBI Taxonomy" id="183589"/>
    <lineage>
        <taxon>Eukaryota</taxon>
        <taxon>Sar</taxon>
        <taxon>Stramenopiles</taxon>
        <taxon>Ochrophyta</taxon>
        <taxon>Bacillariophyta</taxon>
        <taxon>Bacillariophyceae</taxon>
        <taxon>Bacillariophycidae</taxon>
        <taxon>Bacillariales</taxon>
        <taxon>Bacillariaceae</taxon>
        <taxon>Pseudo-nitzschia</taxon>
    </lineage>
</organism>
<dbReference type="SUPFAM" id="SSF53756">
    <property type="entry name" value="UDP-Glycosyltransferase/glycogen phosphorylase"/>
    <property type="match status" value="1"/>
</dbReference>
<gene>
    <name evidence="7" type="ORF">PSNMU_V1.4_AUG-EV-PASAV3_0074620</name>
</gene>
<feature type="chain" id="PRO_5019508825" description="O-GlcNAc transferase C-terminal domain-containing protein" evidence="5">
    <location>
        <begin position="37"/>
        <end position="697"/>
    </location>
</feature>
<name>A0A448ZF65_9STRA</name>
<evidence type="ECO:0000313" key="8">
    <source>
        <dbReference type="Proteomes" id="UP000291116"/>
    </source>
</evidence>
<dbReference type="Gene3D" id="3.40.50.2000">
    <property type="entry name" value="Glycogen Phosphorylase B"/>
    <property type="match status" value="1"/>
</dbReference>
<dbReference type="OrthoDB" id="9991317at2759"/>
<proteinExistence type="predicted"/>
<keyword evidence="8" id="KW-1185">Reference proteome</keyword>
<dbReference type="PANTHER" id="PTHR44998:SF1">
    <property type="entry name" value="UDP-N-ACETYLGLUCOSAMINE--PEPTIDE N-ACETYLGLUCOSAMINYLTRANSFERASE 110 KDA SUBUNIT"/>
    <property type="match status" value="1"/>
</dbReference>
<reference evidence="7 8" key="1">
    <citation type="submission" date="2019-01" db="EMBL/GenBank/DDBJ databases">
        <authorList>
            <person name="Ferrante I. M."/>
        </authorList>
    </citation>
    <scope>NUCLEOTIDE SEQUENCE [LARGE SCALE GENOMIC DNA]</scope>
    <source>
        <strain evidence="7 8">B856</strain>
    </source>
</reference>
<dbReference type="PANTHER" id="PTHR44998">
    <property type="match status" value="1"/>
</dbReference>
<dbReference type="GO" id="GO:0016757">
    <property type="term" value="F:glycosyltransferase activity"/>
    <property type="evidence" value="ECO:0007669"/>
    <property type="project" value="TreeGrafter"/>
</dbReference>
<evidence type="ECO:0000256" key="4">
    <source>
        <dbReference type="ARBA" id="ARBA00022803"/>
    </source>
</evidence>
<accession>A0A448ZF65</accession>
<feature type="signal peptide" evidence="5">
    <location>
        <begin position="1"/>
        <end position="36"/>
    </location>
</feature>
<dbReference type="EMBL" id="CAACVS010000292">
    <property type="protein sequence ID" value="VEU40621.1"/>
    <property type="molecule type" value="Genomic_DNA"/>
</dbReference>
<sequence length="697" mass="79134">MSRRRQTKNTGSMAAWKSLLVLCCVVLASLVPGCIGQGESKEQIFARLAKDMQDNPRDASARYLMAQFLMMYRGMESGVELLMSSFDANQVDTALGMQNPVQGFIASNFLTRYHQEWHNHEAKNFFANMAYFLSRQMSGEMDIAEMCTQVHLATMLNSYPLTNEEVDESAAHMEEWSKKLLDIFDKKHPNAQLDEEFMSQNVLGFAGDPYVHCMLTLFPLSFMYRADVAKLANLNFEVGVRVWPKLLHTAEHVRKYEEEQKLASRDTNGGLPSQKCIDGKIKLGIVSATLSRGHSVAEDFGGVIQRLDRNVFDVTFVYIHEKSDPGDEDDFVTANPEDKLIHYQKLDGTDNRDGAWPRRIGKDIEELKFDMIFYPELTMSSIVRRLGMERLAPVQINSHGHPVTSGHPREIVQHFVSWAEAELPLEQSQTHYTEELQLIPKGKIHQYYTPRVETGPKGKRISRMTQMPFDHYTRKDYPEFSDAIQNSTPEDDDIHLYVCMQKPFKLFPEFDELVCGILQKDPMGHAVLHKEDMKGNTGIFEKRMRAAGCDMDRVHFLPTQPPHKLLALYDTASVIIDSYPAGGCTTTREALELGKAVVTWPARLLGGRWTLGLYHTIGLDEDARNRLVADSKEDYISKAVELGTNRSLRKSVESSILEAVPTLFGRYEAVEEWEKILKRVSPVKQCSDGSGGERDEL</sequence>
<evidence type="ECO:0000256" key="3">
    <source>
        <dbReference type="ARBA" id="ARBA00022737"/>
    </source>
</evidence>
<keyword evidence="4" id="KW-0802">TPR repeat</keyword>
<protein>
    <recommendedName>
        <fullName evidence="6">O-GlcNAc transferase C-terminal domain-containing protein</fullName>
    </recommendedName>
</protein>
<keyword evidence="3" id="KW-0677">Repeat</keyword>
<keyword evidence="5" id="KW-0732">Signal</keyword>
<evidence type="ECO:0000259" key="6">
    <source>
        <dbReference type="Pfam" id="PF13844"/>
    </source>
</evidence>
<evidence type="ECO:0000256" key="2">
    <source>
        <dbReference type="ARBA" id="ARBA00022679"/>
    </source>
</evidence>
<keyword evidence="2" id="KW-0808">Transferase</keyword>